<name>A0A0G0UGI8_9BACT</name>
<proteinExistence type="predicted"/>
<dbReference type="SUPFAM" id="SSF48019">
    <property type="entry name" value="post-AAA+ oligomerization domain-like"/>
    <property type="match status" value="1"/>
</dbReference>
<sequence length="230" mass="27007">MIHILHGEDSIASYNRLQLILSNFQDFEKVKFDERATKDDFMMALFTRDLIDEKKIVSCVGFISLKKIGKEDFKNIPLEKTVIFWEKKKVNVKQLASIKTKIQIEEFKTPPTIFYFLDSISQGSKQPINWLNKFTEDETRSLFWHLTSRIYLLVLAKLKISLHEVNAFNGRPVQDWQWNKITSQADKFNLATLKKIFYGLLRIDYLIKSGKTNLEEKTLVSTLFLKYLSP</sequence>
<dbReference type="Gene3D" id="1.20.272.10">
    <property type="match status" value="1"/>
</dbReference>
<dbReference type="Proteomes" id="UP000034854">
    <property type="component" value="Unassembled WGS sequence"/>
</dbReference>
<reference evidence="1 2" key="1">
    <citation type="journal article" date="2015" name="Nature">
        <title>rRNA introns, odd ribosomes, and small enigmatic genomes across a large radiation of phyla.</title>
        <authorList>
            <person name="Brown C.T."/>
            <person name="Hug L.A."/>
            <person name="Thomas B.C."/>
            <person name="Sharon I."/>
            <person name="Castelle C.J."/>
            <person name="Singh A."/>
            <person name="Wilkins M.J."/>
            <person name="Williams K.H."/>
            <person name="Banfield J.F."/>
        </authorList>
    </citation>
    <scope>NUCLEOTIDE SEQUENCE [LARGE SCALE GENOMIC DNA]</scope>
</reference>
<protein>
    <recommendedName>
        <fullName evidence="3">DNA polymerase III delta N-terminal domain-containing protein</fullName>
    </recommendedName>
</protein>
<accession>A0A0G0UGI8</accession>
<dbReference type="GO" id="GO:0006260">
    <property type="term" value="P:DNA replication"/>
    <property type="evidence" value="ECO:0007669"/>
    <property type="project" value="InterPro"/>
</dbReference>
<dbReference type="EMBL" id="LCAG01000001">
    <property type="protein sequence ID" value="KKR88008.1"/>
    <property type="molecule type" value="Genomic_DNA"/>
</dbReference>
<dbReference type="InterPro" id="IPR008921">
    <property type="entry name" value="DNA_pol3_clamp-load_cplx_C"/>
</dbReference>
<dbReference type="AlphaFoldDB" id="A0A0G0UGI8"/>
<evidence type="ECO:0008006" key="3">
    <source>
        <dbReference type="Google" id="ProtNLM"/>
    </source>
</evidence>
<dbReference type="PATRIC" id="fig|1618409.3.peg.5"/>
<organism evidence="1 2">
    <name type="scientific">Candidatus Curtissbacteria bacterium GW2011_GWA1_41_11</name>
    <dbReference type="NCBI Taxonomy" id="1618409"/>
    <lineage>
        <taxon>Bacteria</taxon>
        <taxon>Candidatus Curtissiibacteriota</taxon>
    </lineage>
</organism>
<comment type="caution">
    <text evidence="1">The sequence shown here is derived from an EMBL/GenBank/DDBJ whole genome shotgun (WGS) entry which is preliminary data.</text>
</comment>
<gene>
    <name evidence="1" type="ORF">UU34_C0001G0005</name>
</gene>
<evidence type="ECO:0000313" key="2">
    <source>
        <dbReference type="Proteomes" id="UP000034854"/>
    </source>
</evidence>
<dbReference type="GO" id="GO:0003677">
    <property type="term" value="F:DNA binding"/>
    <property type="evidence" value="ECO:0007669"/>
    <property type="project" value="InterPro"/>
</dbReference>
<evidence type="ECO:0000313" key="1">
    <source>
        <dbReference type="EMBL" id="KKR88008.1"/>
    </source>
</evidence>